<dbReference type="EMBL" id="CAKOGP040000369">
    <property type="protein sequence ID" value="CAJ1934711.1"/>
    <property type="molecule type" value="Genomic_DNA"/>
</dbReference>
<proteinExistence type="predicted"/>
<feature type="signal peptide" evidence="2">
    <location>
        <begin position="1"/>
        <end position="25"/>
    </location>
</feature>
<accession>A0AAD2FIR6</accession>
<evidence type="ECO:0000313" key="3">
    <source>
        <dbReference type="EMBL" id="CAJ1934711.1"/>
    </source>
</evidence>
<dbReference type="Proteomes" id="UP001295423">
    <property type="component" value="Unassembled WGS sequence"/>
</dbReference>
<keyword evidence="1" id="KW-0812">Transmembrane</keyword>
<protein>
    <submittedName>
        <fullName evidence="3">Uncharacterized protein</fullName>
    </submittedName>
</protein>
<comment type="caution">
    <text evidence="3">The sequence shown here is derived from an EMBL/GenBank/DDBJ whole genome shotgun (WGS) entry which is preliminary data.</text>
</comment>
<gene>
    <name evidence="3" type="ORF">CYCCA115_LOCUS4050</name>
</gene>
<keyword evidence="4" id="KW-1185">Reference proteome</keyword>
<evidence type="ECO:0000256" key="1">
    <source>
        <dbReference type="SAM" id="Phobius"/>
    </source>
</evidence>
<evidence type="ECO:0000313" key="4">
    <source>
        <dbReference type="Proteomes" id="UP001295423"/>
    </source>
</evidence>
<feature type="transmembrane region" description="Helical" evidence="1">
    <location>
        <begin position="265"/>
        <end position="283"/>
    </location>
</feature>
<keyword evidence="1" id="KW-1133">Transmembrane helix</keyword>
<keyword evidence="2" id="KW-0732">Signal</keyword>
<organism evidence="3 4">
    <name type="scientific">Cylindrotheca closterium</name>
    <dbReference type="NCBI Taxonomy" id="2856"/>
    <lineage>
        <taxon>Eukaryota</taxon>
        <taxon>Sar</taxon>
        <taxon>Stramenopiles</taxon>
        <taxon>Ochrophyta</taxon>
        <taxon>Bacillariophyta</taxon>
        <taxon>Bacillariophyceae</taxon>
        <taxon>Bacillariophycidae</taxon>
        <taxon>Bacillariales</taxon>
        <taxon>Bacillariaceae</taxon>
        <taxon>Cylindrotheca</taxon>
    </lineage>
</organism>
<dbReference type="AlphaFoldDB" id="A0AAD2FIR6"/>
<sequence length="285" mass="30403">MDRPSFFLCFFAITGVFLCGHQAKAFDEAICSAAQVTATTASTCAEWQAVNTELTSGDCCGPSLEVNGTSCNSLCTDAVMGINGNCDIGQQFGSFLPKYEGCLILSVEEAMKKALACEEWGSIIQGDARAFCIPKLGLFSETDENCTDTCIDIIAKVPDYCVAEAIDFFQETPIRDFHVNCTEKVVERVSNKADTCIQWKGLLELSIKSGVGCGDLECTADCETLITSVESNCPGYVARNEWQTIACAGGSSTPTSAAYMVQPTTSILILLGSLLVFGVGMAIHL</sequence>
<evidence type="ECO:0000256" key="2">
    <source>
        <dbReference type="SAM" id="SignalP"/>
    </source>
</evidence>
<name>A0AAD2FIR6_9STRA</name>
<keyword evidence="1" id="KW-0472">Membrane</keyword>
<reference evidence="3" key="1">
    <citation type="submission" date="2023-08" db="EMBL/GenBank/DDBJ databases">
        <authorList>
            <person name="Audoor S."/>
            <person name="Bilcke G."/>
        </authorList>
    </citation>
    <scope>NUCLEOTIDE SEQUENCE</scope>
</reference>
<feature type="chain" id="PRO_5041986402" evidence="2">
    <location>
        <begin position="26"/>
        <end position="285"/>
    </location>
</feature>